<sequence length="369" mass="40191">MKLLKKINIPMAVLISAVCSTLGAQVLMSNDLGRMNSNPSTNFGLEIDPKNGALPLKITNFPFKNEPTPGSRPLIIDAEGKVKKLNIAKATISDVLYKKWNVTDYNDLQTGVYTILPPFGGRPNAAYNSITTNLTGCMHSGSKTIPLVASGSAVTNCSEVPNGNTKMSGYATVPNTDFNLRVNFNQKVFIHAFIFGHVIPTYLNGTLSVATPNYGYTTAAVLNSNYNREWLNSGSLTADWENHGGALSYSGKKDRLYQNGSDVDGYDQGGAMVFYEVIYSTDNGATWLHSGITCNNRYIKGVPLRITLAGGVDIPANTDVQFKIISHYRFPFYAQQTTNGVAGGELNDNFKFLINSINILAESKRQIDL</sequence>
<comment type="caution">
    <text evidence="2">The sequence shown here is derived from an EMBL/GenBank/DDBJ whole genome shotgun (WGS) entry which is preliminary data.</text>
</comment>
<organism evidence="2 3">
    <name type="scientific">Chryseobacterium panacisoli</name>
    <dbReference type="NCBI Taxonomy" id="1807141"/>
    <lineage>
        <taxon>Bacteria</taxon>
        <taxon>Pseudomonadati</taxon>
        <taxon>Bacteroidota</taxon>
        <taxon>Flavobacteriia</taxon>
        <taxon>Flavobacteriales</taxon>
        <taxon>Weeksellaceae</taxon>
        <taxon>Chryseobacterium group</taxon>
        <taxon>Chryseobacterium</taxon>
    </lineage>
</organism>
<dbReference type="AlphaFoldDB" id="A0A5D8ZF28"/>
<keyword evidence="3" id="KW-1185">Reference proteome</keyword>
<keyword evidence="1" id="KW-0732">Signal</keyword>
<feature type="signal peptide" evidence="1">
    <location>
        <begin position="1"/>
        <end position="24"/>
    </location>
</feature>
<evidence type="ECO:0000313" key="3">
    <source>
        <dbReference type="Proteomes" id="UP000323884"/>
    </source>
</evidence>
<dbReference type="OrthoDB" id="9817221at2"/>
<accession>A0A5D8ZF28</accession>
<reference evidence="2 3" key="1">
    <citation type="submission" date="2019-08" db="EMBL/GenBank/DDBJ databases">
        <title>Draft genome sequence of Chryseobacterium sp. Gsoil 183.</title>
        <authorList>
            <person name="Im W.-T."/>
        </authorList>
    </citation>
    <scope>NUCLEOTIDE SEQUENCE [LARGE SCALE GENOMIC DNA]</scope>
    <source>
        <strain evidence="2 3">Gsoil 183</strain>
    </source>
</reference>
<name>A0A5D8ZF28_9FLAO</name>
<feature type="chain" id="PRO_5023008943" evidence="1">
    <location>
        <begin position="25"/>
        <end position="369"/>
    </location>
</feature>
<dbReference type="EMBL" id="VTRU01000005">
    <property type="protein sequence ID" value="TZF93491.1"/>
    <property type="molecule type" value="Genomic_DNA"/>
</dbReference>
<dbReference type="RefSeq" id="WP_149388592.1">
    <property type="nucleotide sequence ID" value="NZ_VTRU01000005.1"/>
</dbReference>
<gene>
    <name evidence="2" type="ORF">FW781_17510</name>
</gene>
<protein>
    <submittedName>
        <fullName evidence="2">Uncharacterized protein</fullName>
    </submittedName>
</protein>
<dbReference type="Proteomes" id="UP000323884">
    <property type="component" value="Unassembled WGS sequence"/>
</dbReference>
<evidence type="ECO:0000256" key="1">
    <source>
        <dbReference type="SAM" id="SignalP"/>
    </source>
</evidence>
<evidence type="ECO:0000313" key="2">
    <source>
        <dbReference type="EMBL" id="TZF93491.1"/>
    </source>
</evidence>
<proteinExistence type="predicted"/>